<accession>A0A2Z7AW53</accession>
<name>A0A2Z7AW53_9LAMI</name>
<dbReference type="AlphaFoldDB" id="A0A2Z7AW53"/>
<keyword evidence="2" id="KW-1185">Reference proteome</keyword>
<gene>
    <name evidence="1" type="ORF">F511_40337</name>
</gene>
<proteinExistence type="predicted"/>
<evidence type="ECO:0000313" key="2">
    <source>
        <dbReference type="Proteomes" id="UP000250235"/>
    </source>
</evidence>
<evidence type="ECO:0000313" key="1">
    <source>
        <dbReference type="EMBL" id="KZV25130.1"/>
    </source>
</evidence>
<organism evidence="1 2">
    <name type="scientific">Dorcoceras hygrometricum</name>
    <dbReference type="NCBI Taxonomy" id="472368"/>
    <lineage>
        <taxon>Eukaryota</taxon>
        <taxon>Viridiplantae</taxon>
        <taxon>Streptophyta</taxon>
        <taxon>Embryophyta</taxon>
        <taxon>Tracheophyta</taxon>
        <taxon>Spermatophyta</taxon>
        <taxon>Magnoliopsida</taxon>
        <taxon>eudicotyledons</taxon>
        <taxon>Gunneridae</taxon>
        <taxon>Pentapetalae</taxon>
        <taxon>asterids</taxon>
        <taxon>lamiids</taxon>
        <taxon>Lamiales</taxon>
        <taxon>Gesneriaceae</taxon>
        <taxon>Didymocarpoideae</taxon>
        <taxon>Trichosporeae</taxon>
        <taxon>Loxocarpinae</taxon>
        <taxon>Dorcoceras</taxon>
    </lineage>
</organism>
<sequence length="121" mass="13516">MWELPTPLIVANRSQQGDEVYGSYPLVLEHASCILSYNYYKEIPSNTDLTPNELPERQTKSDAYANKLQKGDVLANLSSLTQASKVVPNEAPQQVESSATTITSVEAVYHRQSKKIRFGEQ</sequence>
<reference evidence="1 2" key="1">
    <citation type="journal article" date="2015" name="Proc. Natl. Acad. Sci. U.S.A.">
        <title>The resurrection genome of Boea hygrometrica: A blueprint for survival of dehydration.</title>
        <authorList>
            <person name="Xiao L."/>
            <person name="Yang G."/>
            <person name="Zhang L."/>
            <person name="Yang X."/>
            <person name="Zhao S."/>
            <person name="Ji Z."/>
            <person name="Zhou Q."/>
            <person name="Hu M."/>
            <person name="Wang Y."/>
            <person name="Chen M."/>
            <person name="Xu Y."/>
            <person name="Jin H."/>
            <person name="Xiao X."/>
            <person name="Hu G."/>
            <person name="Bao F."/>
            <person name="Hu Y."/>
            <person name="Wan P."/>
            <person name="Li L."/>
            <person name="Deng X."/>
            <person name="Kuang T."/>
            <person name="Xiang C."/>
            <person name="Zhu J.K."/>
            <person name="Oliver M.J."/>
            <person name="He Y."/>
        </authorList>
    </citation>
    <scope>NUCLEOTIDE SEQUENCE [LARGE SCALE GENOMIC DNA]</scope>
    <source>
        <strain evidence="2">cv. XS01</strain>
    </source>
</reference>
<dbReference type="EMBL" id="KV012019">
    <property type="protein sequence ID" value="KZV25130.1"/>
    <property type="molecule type" value="Genomic_DNA"/>
</dbReference>
<dbReference type="Proteomes" id="UP000250235">
    <property type="component" value="Unassembled WGS sequence"/>
</dbReference>
<protein>
    <submittedName>
        <fullName evidence="1">Uncharacterized protein</fullName>
    </submittedName>
</protein>